<feature type="domain" description="HTH myb-type" evidence="7">
    <location>
        <begin position="9"/>
        <end position="64"/>
    </location>
</feature>
<dbReference type="OrthoDB" id="2143914at2759"/>
<feature type="domain" description="HTH myb-type" evidence="7">
    <location>
        <begin position="65"/>
        <end position="119"/>
    </location>
</feature>
<name>A0A6A1V9V2_9ROSI</name>
<proteinExistence type="predicted"/>
<dbReference type="Proteomes" id="UP000516437">
    <property type="component" value="Chromosome 6"/>
</dbReference>
<evidence type="ECO:0000313" key="8">
    <source>
        <dbReference type="EMBL" id="KAB1209451.1"/>
    </source>
</evidence>
<dbReference type="GO" id="GO:0005634">
    <property type="term" value="C:nucleus"/>
    <property type="evidence" value="ECO:0007669"/>
    <property type="project" value="UniProtKB-SubCell"/>
</dbReference>
<gene>
    <name evidence="8" type="ORF">CJ030_MR6G023782</name>
</gene>
<dbReference type="PANTHER" id="PTHR10641:SF1320">
    <property type="entry name" value="TRANSCRIPTION FACTOR MYB96"/>
    <property type="match status" value="1"/>
</dbReference>
<keyword evidence="2" id="KW-0677">Repeat</keyword>
<reference evidence="8 9" key="1">
    <citation type="journal article" date="2019" name="Plant Biotechnol. J.">
        <title>The red bayberry genome and genetic basis of sex determination.</title>
        <authorList>
            <person name="Jia H.M."/>
            <person name="Jia H.J."/>
            <person name="Cai Q.L."/>
            <person name="Wang Y."/>
            <person name="Zhao H.B."/>
            <person name="Yang W.F."/>
            <person name="Wang G.Y."/>
            <person name="Li Y.H."/>
            <person name="Zhan D.L."/>
            <person name="Shen Y.T."/>
            <person name="Niu Q.F."/>
            <person name="Chang L."/>
            <person name="Qiu J."/>
            <person name="Zhao L."/>
            <person name="Xie H.B."/>
            <person name="Fu W.Y."/>
            <person name="Jin J."/>
            <person name="Li X.W."/>
            <person name="Jiao Y."/>
            <person name="Zhou C.C."/>
            <person name="Tu T."/>
            <person name="Chai C.Y."/>
            <person name="Gao J.L."/>
            <person name="Fan L.J."/>
            <person name="van de Weg E."/>
            <person name="Wang J.Y."/>
            <person name="Gao Z.S."/>
        </authorList>
    </citation>
    <scope>NUCLEOTIDE SEQUENCE [LARGE SCALE GENOMIC DNA]</scope>
    <source>
        <tissue evidence="8">Leaves</tissue>
    </source>
</reference>
<dbReference type="AlphaFoldDB" id="A0A6A1V9V2"/>
<dbReference type="InterPro" id="IPR001005">
    <property type="entry name" value="SANT/Myb"/>
</dbReference>
<dbReference type="InterPro" id="IPR009057">
    <property type="entry name" value="Homeodomain-like_sf"/>
</dbReference>
<evidence type="ECO:0000256" key="5">
    <source>
        <dbReference type="SAM" id="MobiDB-lite"/>
    </source>
</evidence>
<dbReference type="PROSITE" id="PS51294">
    <property type="entry name" value="HTH_MYB"/>
    <property type="match status" value="2"/>
</dbReference>
<comment type="subcellular location">
    <subcellularLocation>
        <location evidence="1">Nucleus</location>
    </subcellularLocation>
</comment>
<evidence type="ECO:0008006" key="10">
    <source>
        <dbReference type="Google" id="ProtNLM"/>
    </source>
</evidence>
<evidence type="ECO:0000256" key="1">
    <source>
        <dbReference type="ARBA" id="ARBA00004123"/>
    </source>
</evidence>
<evidence type="ECO:0000313" key="9">
    <source>
        <dbReference type="Proteomes" id="UP000516437"/>
    </source>
</evidence>
<feature type="region of interest" description="Disordered" evidence="5">
    <location>
        <begin position="210"/>
        <end position="235"/>
    </location>
</feature>
<evidence type="ECO:0000256" key="3">
    <source>
        <dbReference type="ARBA" id="ARBA00023125"/>
    </source>
</evidence>
<evidence type="ECO:0000256" key="4">
    <source>
        <dbReference type="ARBA" id="ARBA00023242"/>
    </source>
</evidence>
<feature type="compositionally biased region" description="Low complexity" evidence="5">
    <location>
        <begin position="215"/>
        <end position="229"/>
    </location>
</feature>
<dbReference type="GO" id="GO:0003677">
    <property type="term" value="F:DNA binding"/>
    <property type="evidence" value="ECO:0007669"/>
    <property type="project" value="UniProtKB-KW"/>
</dbReference>
<dbReference type="Pfam" id="PF00249">
    <property type="entry name" value="Myb_DNA-binding"/>
    <property type="match status" value="2"/>
</dbReference>
<dbReference type="FunFam" id="1.10.10.60:FF:000339">
    <property type="entry name" value="Transcription factor MYB30"/>
    <property type="match status" value="1"/>
</dbReference>
<evidence type="ECO:0000256" key="2">
    <source>
        <dbReference type="ARBA" id="ARBA00022737"/>
    </source>
</evidence>
<evidence type="ECO:0000259" key="6">
    <source>
        <dbReference type="PROSITE" id="PS50090"/>
    </source>
</evidence>
<dbReference type="PANTHER" id="PTHR10641">
    <property type="entry name" value="MYB FAMILY TRANSCRIPTION FACTOR"/>
    <property type="match status" value="1"/>
</dbReference>
<dbReference type="InterPro" id="IPR017930">
    <property type="entry name" value="Myb_dom"/>
</dbReference>
<dbReference type="SUPFAM" id="SSF46689">
    <property type="entry name" value="Homeodomain-like"/>
    <property type="match status" value="1"/>
</dbReference>
<dbReference type="InterPro" id="IPR015495">
    <property type="entry name" value="Myb_TF_plants"/>
</dbReference>
<keyword evidence="4" id="KW-0539">Nucleus</keyword>
<keyword evidence="3" id="KW-0238">DNA-binding</keyword>
<dbReference type="FunFam" id="1.10.10.60:FF:000001">
    <property type="entry name" value="MYB-related transcription factor"/>
    <property type="match status" value="1"/>
</dbReference>
<feature type="domain" description="Myb-like" evidence="6">
    <location>
        <begin position="65"/>
        <end position="115"/>
    </location>
</feature>
<comment type="caution">
    <text evidence="8">The sequence shown here is derived from an EMBL/GenBank/DDBJ whole genome shotgun (WGS) entry which is preliminary data.</text>
</comment>
<feature type="domain" description="Myb-like" evidence="6">
    <location>
        <begin position="9"/>
        <end position="64"/>
    </location>
</feature>
<dbReference type="EMBL" id="RXIC02000024">
    <property type="protein sequence ID" value="KAB1209451.1"/>
    <property type="molecule type" value="Genomic_DNA"/>
</dbReference>
<accession>A0A6A1V9V2</accession>
<dbReference type="GO" id="GO:0009733">
    <property type="term" value="P:response to auxin"/>
    <property type="evidence" value="ECO:0007669"/>
    <property type="project" value="TreeGrafter"/>
</dbReference>
<protein>
    <recommendedName>
        <fullName evidence="10">Myb-related protein 306</fullName>
    </recommendedName>
</protein>
<organism evidence="8 9">
    <name type="scientific">Morella rubra</name>
    <name type="common">Chinese bayberry</name>
    <dbReference type="NCBI Taxonomy" id="262757"/>
    <lineage>
        <taxon>Eukaryota</taxon>
        <taxon>Viridiplantae</taxon>
        <taxon>Streptophyta</taxon>
        <taxon>Embryophyta</taxon>
        <taxon>Tracheophyta</taxon>
        <taxon>Spermatophyta</taxon>
        <taxon>Magnoliopsida</taxon>
        <taxon>eudicotyledons</taxon>
        <taxon>Gunneridae</taxon>
        <taxon>Pentapetalae</taxon>
        <taxon>rosids</taxon>
        <taxon>fabids</taxon>
        <taxon>Fagales</taxon>
        <taxon>Myricaceae</taxon>
        <taxon>Morella</taxon>
    </lineage>
</organism>
<dbReference type="PROSITE" id="PS50090">
    <property type="entry name" value="MYB_LIKE"/>
    <property type="match status" value="2"/>
</dbReference>
<keyword evidence="9" id="KW-1185">Reference proteome</keyword>
<dbReference type="Gene3D" id="1.10.10.60">
    <property type="entry name" value="Homeodomain-like"/>
    <property type="match status" value="2"/>
</dbReference>
<dbReference type="CDD" id="cd00167">
    <property type="entry name" value="SANT"/>
    <property type="match status" value="2"/>
</dbReference>
<evidence type="ECO:0000259" key="7">
    <source>
        <dbReference type="PROSITE" id="PS51294"/>
    </source>
</evidence>
<dbReference type="SMART" id="SM00717">
    <property type="entry name" value="SANT"/>
    <property type="match status" value="2"/>
</dbReference>
<sequence length="326" mass="36360">MGRPPCCDKVGVKKGPWTPEEDIILVSYIQEHGPGNWRSVPTNTGFPGLLRCSKSCRLRWTNYLRPGIKRGNFTEHEEKMIIHLQALLGNRWAAIASYLPQRTDNDIKNYWNTHLKKKLKKLHTGLDDLNQDGFSASQPITKGQWERRLQTDIQMAKRALCEALSLDKPSQFPDSKPSNGDAHLYATPYQASTYASSAENIARLLENWQKRSPKSAQTNSGTTQNSSNNLVANGSSLNYTEGARTPDAFDSLLSFNSSTSDVSQSVSVEENANFTPETNLFQDESKSNLEAEVPLTLLEKWLFDDGAAQGHEDLIHMSLEDGAGLF</sequence>